<dbReference type="CDD" id="cd00055">
    <property type="entry name" value="EGF_Lam"/>
    <property type="match status" value="1"/>
</dbReference>
<dbReference type="InterPro" id="IPR000719">
    <property type="entry name" value="Prot_kinase_dom"/>
</dbReference>
<dbReference type="GO" id="GO:0005524">
    <property type="term" value="F:ATP binding"/>
    <property type="evidence" value="ECO:0007669"/>
    <property type="project" value="InterPro"/>
</dbReference>
<dbReference type="EnsemblPlants" id="AUR62027192-RA">
    <property type="protein sequence ID" value="AUR62027192-RA:cds"/>
    <property type="gene ID" value="AUR62027192"/>
</dbReference>
<evidence type="ECO:0000256" key="5">
    <source>
        <dbReference type="ARBA" id="ARBA00022737"/>
    </source>
</evidence>
<evidence type="ECO:0000256" key="9">
    <source>
        <dbReference type="SAM" id="Phobius"/>
    </source>
</evidence>
<evidence type="ECO:0000256" key="2">
    <source>
        <dbReference type="ARBA" id="ARBA00022536"/>
    </source>
</evidence>
<keyword evidence="4 9" id="KW-0812">Transmembrane</keyword>
<dbReference type="Gene3D" id="2.10.25.10">
    <property type="entry name" value="Laminin"/>
    <property type="match status" value="1"/>
</dbReference>
<dbReference type="FunFam" id="3.30.200.20:FF:000432">
    <property type="entry name" value="LRR receptor-like serine/threonine-protein kinase EFR"/>
    <property type="match status" value="1"/>
</dbReference>
<keyword evidence="12" id="KW-1185">Reference proteome</keyword>
<evidence type="ECO:0000256" key="3">
    <source>
        <dbReference type="ARBA" id="ARBA00022614"/>
    </source>
</evidence>
<evidence type="ECO:0000313" key="12">
    <source>
        <dbReference type="Proteomes" id="UP000596660"/>
    </source>
</evidence>
<evidence type="ECO:0000256" key="6">
    <source>
        <dbReference type="ARBA" id="ARBA00022989"/>
    </source>
</evidence>
<proteinExistence type="predicted"/>
<dbReference type="AlphaFoldDB" id="A0A803MCJ9"/>
<evidence type="ECO:0000256" key="1">
    <source>
        <dbReference type="ARBA" id="ARBA00004479"/>
    </source>
</evidence>
<dbReference type="InterPro" id="IPR051809">
    <property type="entry name" value="Plant_receptor-like_S/T_kinase"/>
</dbReference>
<dbReference type="OMA" id="NCHESAS"/>
<dbReference type="InterPro" id="IPR011009">
    <property type="entry name" value="Kinase-like_dom_sf"/>
</dbReference>
<protein>
    <recommendedName>
        <fullName evidence="10">Protein kinase domain-containing protein</fullName>
    </recommendedName>
</protein>
<keyword evidence="3" id="KW-0433">Leucine-rich repeat</keyword>
<name>A0A803MCJ9_CHEQI</name>
<keyword evidence="5" id="KW-0677">Repeat</keyword>
<dbReference type="Gene3D" id="1.10.510.10">
    <property type="entry name" value="Transferase(Phosphotransferase) domain 1"/>
    <property type="match status" value="1"/>
</dbReference>
<dbReference type="Pfam" id="PF07714">
    <property type="entry name" value="PK_Tyr_Ser-Thr"/>
    <property type="match status" value="1"/>
</dbReference>
<dbReference type="InterPro" id="IPR001245">
    <property type="entry name" value="Ser-Thr/Tyr_kinase_cat_dom"/>
</dbReference>
<dbReference type="Gramene" id="AUR62027192-RA">
    <property type="protein sequence ID" value="AUR62027192-RA:cds"/>
    <property type="gene ID" value="AUR62027192"/>
</dbReference>
<sequence>MNCYATESFSTLNYEDVIATRCQTLFSSVVVHDSITGGDLDSSWVEFQAVQLGWWLTGTCRCHQYAYCNHVGTSGFRCRCRPGFTGDGFIDGEGCRKIRYVTNFEDSKIGRVYPGDELHSFLRLSSSQGNQCKCPGRRLLVEALIAFVGGFGLMSLILSLVYFTVHSGRKNDKLSQIYSRREKNKLSQVSSLNLKPPFLKVSYNMLLKATKGFSNEKLVGVGHFDSVYKGVLDLDQNKMVVAVKIISLNLKGATKSFMEECEALRISRHRNLLKVVTACSSMDFKGNDFKALVYEFMPNGNLQQWIHVDQHERTLSLIQRLNIAIDVACALD</sequence>
<dbReference type="Pfam" id="PF12947">
    <property type="entry name" value="EGF_3"/>
    <property type="match status" value="1"/>
</dbReference>
<evidence type="ECO:0000313" key="11">
    <source>
        <dbReference type="EnsemblPlants" id="AUR62027192-RA:cds"/>
    </source>
</evidence>
<dbReference type="PROSITE" id="PS50011">
    <property type="entry name" value="PROTEIN_KINASE_DOM"/>
    <property type="match status" value="1"/>
</dbReference>
<dbReference type="PANTHER" id="PTHR27008:SF499">
    <property type="entry name" value="OS06G0581500 PROTEIN"/>
    <property type="match status" value="1"/>
</dbReference>
<dbReference type="Proteomes" id="UP000596660">
    <property type="component" value="Unplaced"/>
</dbReference>
<evidence type="ECO:0000259" key="10">
    <source>
        <dbReference type="PROSITE" id="PS50011"/>
    </source>
</evidence>
<feature type="domain" description="Protein kinase" evidence="10">
    <location>
        <begin position="213"/>
        <end position="332"/>
    </location>
</feature>
<dbReference type="SUPFAM" id="SSF56112">
    <property type="entry name" value="Protein kinase-like (PK-like)"/>
    <property type="match status" value="1"/>
</dbReference>
<reference evidence="11" key="1">
    <citation type="journal article" date="2017" name="Nature">
        <title>The genome of Chenopodium quinoa.</title>
        <authorList>
            <person name="Jarvis D.E."/>
            <person name="Ho Y.S."/>
            <person name="Lightfoot D.J."/>
            <person name="Schmoeckel S.M."/>
            <person name="Li B."/>
            <person name="Borm T.J.A."/>
            <person name="Ohyanagi H."/>
            <person name="Mineta K."/>
            <person name="Michell C.T."/>
            <person name="Saber N."/>
            <person name="Kharbatia N.M."/>
            <person name="Rupper R.R."/>
            <person name="Sharp A.R."/>
            <person name="Dally N."/>
            <person name="Boughton B.A."/>
            <person name="Woo Y.H."/>
            <person name="Gao G."/>
            <person name="Schijlen E.G.W.M."/>
            <person name="Guo X."/>
            <person name="Momin A.A."/>
            <person name="Negrao S."/>
            <person name="Al-Babili S."/>
            <person name="Gehring C."/>
            <person name="Roessner U."/>
            <person name="Jung C."/>
            <person name="Murphy K."/>
            <person name="Arold S.T."/>
            <person name="Gojobori T."/>
            <person name="van der Linden C.G."/>
            <person name="van Loo E.N."/>
            <person name="Jellen E.N."/>
            <person name="Maughan P.J."/>
            <person name="Tester M."/>
        </authorList>
    </citation>
    <scope>NUCLEOTIDE SEQUENCE [LARGE SCALE GENOMIC DNA]</scope>
    <source>
        <strain evidence="11">cv. PI 614886</strain>
    </source>
</reference>
<dbReference type="GO" id="GO:0016020">
    <property type="term" value="C:membrane"/>
    <property type="evidence" value="ECO:0007669"/>
    <property type="project" value="UniProtKB-SubCell"/>
</dbReference>
<reference evidence="11" key="2">
    <citation type="submission" date="2021-03" db="UniProtKB">
        <authorList>
            <consortium name="EnsemblPlants"/>
        </authorList>
    </citation>
    <scope>IDENTIFICATION</scope>
</reference>
<keyword evidence="8" id="KW-1015">Disulfide bond</keyword>
<evidence type="ECO:0000256" key="4">
    <source>
        <dbReference type="ARBA" id="ARBA00022692"/>
    </source>
</evidence>
<keyword evidence="6 9" id="KW-1133">Transmembrane helix</keyword>
<keyword evidence="2" id="KW-0245">EGF-like domain</keyword>
<dbReference type="InterPro" id="IPR002049">
    <property type="entry name" value="LE_dom"/>
</dbReference>
<organism evidence="11 12">
    <name type="scientific">Chenopodium quinoa</name>
    <name type="common">Quinoa</name>
    <dbReference type="NCBI Taxonomy" id="63459"/>
    <lineage>
        <taxon>Eukaryota</taxon>
        <taxon>Viridiplantae</taxon>
        <taxon>Streptophyta</taxon>
        <taxon>Embryophyta</taxon>
        <taxon>Tracheophyta</taxon>
        <taxon>Spermatophyta</taxon>
        <taxon>Magnoliopsida</taxon>
        <taxon>eudicotyledons</taxon>
        <taxon>Gunneridae</taxon>
        <taxon>Pentapetalae</taxon>
        <taxon>Caryophyllales</taxon>
        <taxon>Chenopodiaceae</taxon>
        <taxon>Chenopodioideae</taxon>
        <taxon>Atripliceae</taxon>
        <taxon>Chenopodium</taxon>
    </lineage>
</organism>
<dbReference type="InterPro" id="IPR024731">
    <property type="entry name" value="NELL2-like_EGF"/>
</dbReference>
<comment type="subcellular location">
    <subcellularLocation>
        <location evidence="1">Membrane</location>
        <topology evidence="1">Single-pass type I membrane protein</topology>
    </subcellularLocation>
</comment>
<dbReference type="PANTHER" id="PTHR27008">
    <property type="entry name" value="OS04G0122200 PROTEIN"/>
    <property type="match status" value="1"/>
</dbReference>
<evidence type="ECO:0000256" key="7">
    <source>
        <dbReference type="ARBA" id="ARBA00023136"/>
    </source>
</evidence>
<feature type="transmembrane region" description="Helical" evidence="9">
    <location>
        <begin position="143"/>
        <end position="165"/>
    </location>
</feature>
<evidence type="ECO:0000256" key="8">
    <source>
        <dbReference type="ARBA" id="ARBA00023157"/>
    </source>
</evidence>
<accession>A0A803MCJ9</accession>
<dbReference type="GO" id="GO:0004672">
    <property type="term" value="F:protein kinase activity"/>
    <property type="evidence" value="ECO:0007669"/>
    <property type="project" value="InterPro"/>
</dbReference>
<keyword evidence="7 9" id="KW-0472">Membrane</keyword>